<dbReference type="PROSITE" id="PS52020">
    <property type="entry name" value="CRESS_DNA_REP"/>
    <property type="match status" value="1"/>
</dbReference>
<feature type="domain" description="CRESS-DNA virus Rep endonuclease" evidence="12">
    <location>
        <begin position="6"/>
        <end position="128"/>
    </location>
</feature>
<keyword evidence="4" id="KW-0540">Nuclease</keyword>
<evidence type="ECO:0000313" key="14">
    <source>
        <dbReference type="Proteomes" id="UP000320475"/>
    </source>
</evidence>
<proteinExistence type="predicted"/>
<reference evidence="13 14" key="1">
    <citation type="journal article" date="2019" name="Sci. Rep.">
        <title>Comparative genomics of chytrid fungi reveal insights into the obligate biotrophic and pathogenic lifestyle of Synchytrium endobioticum.</title>
        <authorList>
            <person name="van de Vossenberg B.T.L.H."/>
            <person name="Warris S."/>
            <person name="Nguyen H.D.T."/>
            <person name="van Gent-Pelzer M.P.E."/>
            <person name="Joly D.L."/>
            <person name="van de Geest H.C."/>
            <person name="Bonants P.J.M."/>
            <person name="Smith D.S."/>
            <person name="Levesque C.A."/>
            <person name="van der Lee T.A.J."/>
        </authorList>
    </citation>
    <scope>NUCLEOTIDE SEQUENCE [LARGE SCALE GENOMIC DNA]</scope>
    <source>
        <strain evidence="13 14">LEV6574</strain>
    </source>
</reference>
<keyword evidence="3" id="KW-0235">DNA replication</keyword>
<evidence type="ECO:0000256" key="4">
    <source>
        <dbReference type="ARBA" id="ARBA00022722"/>
    </source>
</evidence>
<accession>A0A507CWP0</accession>
<keyword evidence="9" id="KW-0190">Covalent protein-DNA linkage</keyword>
<evidence type="ECO:0000259" key="12">
    <source>
        <dbReference type="PROSITE" id="PS52020"/>
    </source>
</evidence>
<dbReference type="GO" id="GO:0006260">
    <property type="term" value="P:DNA replication"/>
    <property type="evidence" value="ECO:0007669"/>
    <property type="project" value="UniProtKB-KW"/>
</dbReference>
<evidence type="ECO:0000256" key="7">
    <source>
        <dbReference type="ARBA" id="ARBA00022759"/>
    </source>
</evidence>
<dbReference type="OrthoDB" id="2977716at2759"/>
<keyword evidence="7" id="KW-0255">Endonuclease</keyword>
<evidence type="ECO:0000256" key="1">
    <source>
        <dbReference type="ARBA" id="ARBA00022679"/>
    </source>
</evidence>
<sequence length="320" mass="37463">MATKFDKQGAHWFLTYSCPQDVDINPISEEMIVTYITNQQDIAGYIVATEEHQNAKIHYHAIISYKSKLRVRNARHFDINNIHHQHKHMYYNNMFNMDDWDDGTEYIIFDDFEWQFTSNKKPFIFGQQEFTITDKYKKKKTVRWGKPCIYINNHKPDWNAEKDPYLDNIVIEHVEKKYVLEPIFQVVDVERTESPATIVGDVRSDDERVASSPDSVPIREPTIPSTPSYSKTPLKPFNQSVILSPPKVRKRTRRMLFPANADPIIEVNEDEPSSITPIFEVTEIPQQLSSPTPTNRKQVTRQSQLLFFNSGWNRPIEVNE</sequence>
<evidence type="ECO:0000256" key="8">
    <source>
        <dbReference type="ARBA" id="ARBA00022801"/>
    </source>
</evidence>
<keyword evidence="1" id="KW-0808">Transferase</keyword>
<dbReference type="AlphaFoldDB" id="A0A507CWP0"/>
<dbReference type="InterPro" id="IPR049912">
    <property type="entry name" value="CRESS_DNA_REP"/>
</dbReference>
<dbReference type="GO" id="GO:0004519">
    <property type="term" value="F:endonuclease activity"/>
    <property type="evidence" value="ECO:0007669"/>
    <property type="project" value="UniProtKB-KW"/>
</dbReference>
<dbReference type="Pfam" id="PF00799">
    <property type="entry name" value="Gemini_AL1"/>
    <property type="match status" value="1"/>
</dbReference>
<evidence type="ECO:0000256" key="3">
    <source>
        <dbReference type="ARBA" id="ARBA00022705"/>
    </source>
</evidence>
<dbReference type="Proteomes" id="UP000320475">
    <property type="component" value="Unassembled WGS sequence"/>
</dbReference>
<dbReference type="GO" id="GO:0016787">
    <property type="term" value="F:hydrolase activity"/>
    <property type="evidence" value="ECO:0007669"/>
    <property type="project" value="UniProtKB-KW"/>
</dbReference>
<dbReference type="GO" id="GO:0003677">
    <property type="term" value="F:DNA binding"/>
    <property type="evidence" value="ECO:0007669"/>
    <property type="project" value="UniProtKB-KW"/>
</dbReference>
<evidence type="ECO:0000256" key="11">
    <source>
        <dbReference type="SAM" id="MobiDB-lite"/>
    </source>
</evidence>
<keyword evidence="2" id="KW-0548">Nucleotidyltransferase</keyword>
<dbReference type="GO" id="GO:0046872">
    <property type="term" value="F:metal ion binding"/>
    <property type="evidence" value="ECO:0007669"/>
    <property type="project" value="UniProtKB-KW"/>
</dbReference>
<keyword evidence="5" id="KW-0479">Metal-binding</keyword>
<protein>
    <recommendedName>
        <fullName evidence="12">CRESS-DNA virus Rep endonuclease domain-containing protein</fullName>
    </recommendedName>
</protein>
<dbReference type="GO" id="GO:0016779">
    <property type="term" value="F:nucleotidyltransferase activity"/>
    <property type="evidence" value="ECO:0007669"/>
    <property type="project" value="UniProtKB-KW"/>
</dbReference>
<keyword evidence="10" id="KW-0238">DNA-binding</keyword>
<evidence type="ECO:0000313" key="13">
    <source>
        <dbReference type="EMBL" id="TPX43290.1"/>
    </source>
</evidence>
<evidence type="ECO:0000256" key="2">
    <source>
        <dbReference type="ARBA" id="ARBA00022695"/>
    </source>
</evidence>
<evidence type="ECO:0000256" key="6">
    <source>
        <dbReference type="ARBA" id="ARBA00022741"/>
    </source>
</evidence>
<keyword evidence="6" id="KW-0547">Nucleotide-binding</keyword>
<evidence type="ECO:0000256" key="10">
    <source>
        <dbReference type="ARBA" id="ARBA00023125"/>
    </source>
</evidence>
<dbReference type="EMBL" id="QEAM01000230">
    <property type="protein sequence ID" value="TPX43290.1"/>
    <property type="molecule type" value="Genomic_DNA"/>
</dbReference>
<feature type="region of interest" description="Disordered" evidence="11">
    <location>
        <begin position="206"/>
        <end position="231"/>
    </location>
</feature>
<name>A0A507CWP0_9FUNG</name>
<evidence type="ECO:0000256" key="9">
    <source>
        <dbReference type="ARBA" id="ARBA00023124"/>
    </source>
</evidence>
<organism evidence="13 14">
    <name type="scientific">Synchytrium endobioticum</name>
    <dbReference type="NCBI Taxonomy" id="286115"/>
    <lineage>
        <taxon>Eukaryota</taxon>
        <taxon>Fungi</taxon>
        <taxon>Fungi incertae sedis</taxon>
        <taxon>Chytridiomycota</taxon>
        <taxon>Chytridiomycota incertae sedis</taxon>
        <taxon>Chytridiomycetes</taxon>
        <taxon>Synchytriales</taxon>
        <taxon>Synchytriaceae</taxon>
        <taxon>Synchytrium</taxon>
    </lineage>
</organism>
<dbReference type="Gene3D" id="3.40.1310.20">
    <property type="match status" value="1"/>
</dbReference>
<dbReference type="VEuPathDB" id="FungiDB:SeMB42_g06644"/>
<gene>
    <name evidence="13" type="ORF">SeLEV6574_g05142</name>
</gene>
<comment type="caution">
    <text evidence="13">The sequence shown here is derived from an EMBL/GenBank/DDBJ whole genome shotgun (WGS) entry which is preliminary data.</text>
</comment>
<evidence type="ECO:0000256" key="5">
    <source>
        <dbReference type="ARBA" id="ARBA00022723"/>
    </source>
</evidence>
<dbReference type="GO" id="GO:0000166">
    <property type="term" value="F:nucleotide binding"/>
    <property type="evidence" value="ECO:0007669"/>
    <property type="project" value="UniProtKB-KW"/>
</dbReference>
<keyword evidence="8" id="KW-0378">Hydrolase</keyword>
<dbReference type="SUPFAM" id="SSF55464">
    <property type="entry name" value="Origin of replication-binding domain, RBD-like"/>
    <property type="match status" value="1"/>
</dbReference>
<dbReference type="PROSITE" id="PS51257">
    <property type="entry name" value="PROKAR_LIPOPROTEIN"/>
    <property type="match status" value="1"/>
</dbReference>